<comment type="similarity">
    <text evidence="2">Belongs to the RecX family.</text>
</comment>
<evidence type="ECO:0000313" key="6">
    <source>
        <dbReference type="EMBL" id="AOX18309.1"/>
    </source>
</evidence>
<evidence type="ECO:0000256" key="4">
    <source>
        <dbReference type="ARBA" id="ARBA00022490"/>
    </source>
</evidence>
<dbReference type="AlphaFoldDB" id="A0A1D8UXG7"/>
<name>A0A1D8UXG7_9PROT</name>
<protein>
    <recommendedName>
        <fullName evidence="3">Regulatory protein RecX</fullName>
    </recommendedName>
</protein>
<evidence type="ECO:0000313" key="7">
    <source>
        <dbReference type="Proteomes" id="UP000179145"/>
    </source>
</evidence>
<dbReference type="Proteomes" id="UP000179145">
    <property type="component" value="Chromosome"/>
</dbReference>
<organism evidence="6 7">
    <name type="scientific">Kozakia baliensis</name>
    <dbReference type="NCBI Taxonomy" id="153496"/>
    <lineage>
        <taxon>Bacteria</taxon>
        <taxon>Pseudomonadati</taxon>
        <taxon>Pseudomonadota</taxon>
        <taxon>Alphaproteobacteria</taxon>
        <taxon>Acetobacterales</taxon>
        <taxon>Acetobacteraceae</taxon>
        <taxon>Kozakia</taxon>
    </lineage>
</organism>
<dbReference type="InterPro" id="IPR053924">
    <property type="entry name" value="RecX_HTH_2nd"/>
</dbReference>
<gene>
    <name evidence="6" type="ORF">A0U89_11725</name>
</gene>
<dbReference type="InterPro" id="IPR036388">
    <property type="entry name" value="WH-like_DNA-bd_sf"/>
</dbReference>
<proteinExistence type="inferred from homology"/>
<evidence type="ECO:0000256" key="3">
    <source>
        <dbReference type="ARBA" id="ARBA00018111"/>
    </source>
</evidence>
<accession>A0A1D8UXG7</accession>
<sequence>MSAEMEPPPPPNAASLREAALAHVARFATTEQGLQQALVRRVRRWGVRAERAGAETTEIEGQLQALLPAIDEIVRDMVRLGALNDHAFAQSRSRGLTRSGRSRRAVTAHLMQRGVEHETLSEALDEALGERHDAAAYENELGAALVLARKRRLGPFRRPDAPEPDLAAHQKALAAFARAGFGRDIAEQALAFDPEEAEERVLMLKSS</sequence>
<dbReference type="Pfam" id="PF02631">
    <property type="entry name" value="RecX_HTH2"/>
    <property type="match status" value="1"/>
</dbReference>
<dbReference type="STRING" id="153496.A0U89_11725"/>
<keyword evidence="7" id="KW-1185">Reference proteome</keyword>
<evidence type="ECO:0000259" key="5">
    <source>
        <dbReference type="Pfam" id="PF02631"/>
    </source>
</evidence>
<keyword evidence="4" id="KW-0963">Cytoplasm</keyword>
<evidence type="ECO:0000256" key="2">
    <source>
        <dbReference type="ARBA" id="ARBA00009695"/>
    </source>
</evidence>
<dbReference type="GO" id="GO:0005737">
    <property type="term" value="C:cytoplasm"/>
    <property type="evidence" value="ECO:0007669"/>
    <property type="project" value="UniProtKB-SubCell"/>
</dbReference>
<dbReference type="eggNOG" id="COG2137">
    <property type="taxonomic scope" value="Bacteria"/>
</dbReference>
<reference evidence="6 7" key="1">
    <citation type="journal article" date="2016" name="Microb. Cell Fact.">
        <title>Dissection of exopolysaccharide biosynthesis in Kozakia baliensis.</title>
        <authorList>
            <person name="Brandt J.U."/>
            <person name="Jakob F."/>
            <person name="Behr J."/>
            <person name="Geissler A.J."/>
            <person name="Vogel R.F."/>
        </authorList>
    </citation>
    <scope>NUCLEOTIDE SEQUENCE [LARGE SCALE GENOMIC DNA]</scope>
    <source>
        <strain evidence="6 7">DSM 14400</strain>
    </source>
</reference>
<dbReference type="KEGG" id="kba:A0U89_11725"/>
<dbReference type="RefSeq" id="WP_070403805.1">
    <property type="nucleotide sequence ID" value="NZ_BJVW01000001.1"/>
</dbReference>
<comment type="subcellular location">
    <subcellularLocation>
        <location evidence="1">Cytoplasm</location>
    </subcellularLocation>
</comment>
<dbReference type="EMBL" id="CP014674">
    <property type="protein sequence ID" value="AOX18309.1"/>
    <property type="molecule type" value="Genomic_DNA"/>
</dbReference>
<evidence type="ECO:0000256" key="1">
    <source>
        <dbReference type="ARBA" id="ARBA00004496"/>
    </source>
</evidence>
<feature type="domain" description="RecX second three-helical" evidence="5">
    <location>
        <begin position="84"/>
        <end position="124"/>
    </location>
</feature>
<dbReference type="Gene3D" id="1.10.10.10">
    <property type="entry name" value="Winged helix-like DNA-binding domain superfamily/Winged helix DNA-binding domain"/>
    <property type="match status" value="1"/>
</dbReference>